<reference evidence="1 2" key="1">
    <citation type="submission" date="2018-08" db="EMBL/GenBank/DDBJ databases">
        <title>Proposal of Muricauda 72 sp.nov. and Muricauda NH166 sp.nov., isolated from seawater.</title>
        <authorList>
            <person name="Cheng H."/>
            <person name="Wu Y.-H."/>
            <person name="Guo L.-L."/>
            <person name="Xu X.-W."/>
        </authorList>
    </citation>
    <scope>NUCLEOTIDE SEQUENCE [LARGE SCALE GENOMIC DNA]</scope>
    <source>
        <strain evidence="1 2">NH166</strain>
    </source>
</reference>
<sequence length="110" mass="12578">MVALAVQFLVIQYVKSVGRDMSFFGNDLVPIGSDLYLLVFRYRGKNQGNDQNHKKNYTFSHFNATLDYTLIFGSAKIDNKNPVPCCVCMNGHFLCIIGFGYFNNFILYIQ</sequence>
<dbReference type="Proteomes" id="UP000284189">
    <property type="component" value="Unassembled WGS sequence"/>
</dbReference>
<dbReference type="EMBL" id="QXFJ01000026">
    <property type="protein sequence ID" value="RIV70103.1"/>
    <property type="molecule type" value="Genomic_DNA"/>
</dbReference>
<dbReference type="AlphaFoldDB" id="A0A418N761"/>
<proteinExistence type="predicted"/>
<evidence type="ECO:0000313" key="1">
    <source>
        <dbReference type="EMBL" id="RIV70103.1"/>
    </source>
</evidence>
<comment type="caution">
    <text evidence="1">The sequence shown here is derived from an EMBL/GenBank/DDBJ whole genome shotgun (WGS) entry which is preliminary data.</text>
</comment>
<evidence type="ECO:0000313" key="2">
    <source>
        <dbReference type="Proteomes" id="UP000284189"/>
    </source>
</evidence>
<organism evidence="1 2">
    <name type="scientific">Flagellimonas aequoris</name>
    <dbReference type="NCBI Taxonomy" id="2306997"/>
    <lineage>
        <taxon>Bacteria</taxon>
        <taxon>Pseudomonadati</taxon>
        <taxon>Bacteroidota</taxon>
        <taxon>Flavobacteriia</taxon>
        <taxon>Flavobacteriales</taxon>
        <taxon>Flavobacteriaceae</taxon>
        <taxon>Flagellimonas</taxon>
    </lineage>
</organism>
<accession>A0A418N761</accession>
<protein>
    <submittedName>
        <fullName evidence="1">Uncharacterized protein</fullName>
    </submittedName>
</protein>
<name>A0A418N761_9FLAO</name>
<gene>
    <name evidence="1" type="ORF">D2U88_11285</name>
</gene>